<name>A0A6A6LEF4_HEVBR</name>
<dbReference type="Proteomes" id="UP000467840">
    <property type="component" value="Chromosome 4"/>
</dbReference>
<accession>A0A6A6LEF4</accession>
<comment type="caution">
    <text evidence="1">The sequence shown here is derived from an EMBL/GenBank/DDBJ whole genome shotgun (WGS) entry which is preliminary data.</text>
</comment>
<dbReference type="PANTHER" id="PTHR36708:SF1">
    <property type="entry name" value="SUCCINATE DEHYDROGENASE SUBUNIT 6, MITOCHONDRIAL"/>
    <property type="match status" value="1"/>
</dbReference>
<dbReference type="GO" id="GO:0045273">
    <property type="term" value="C:respiratory chain complex II (succinate dehydrogenase)"/>
    <property type="evidence" value="ECO:0007669"/>
    <property type="project" value="InterPro"/>
</dbReference>
<reference evidence="1 2" key="1">
    <citation type="journal article" date="2020" name="Mol. Plant">
        <title>The Chromosome-Based Rubber Tree Genome Provides New Insights into Spurge Genome Evolution and Rubber Biosynthesis.</title>
        <authorList>
            <person name="Liu J."/>
            <person name="Shi C."/>
            <person name="Shi C.C."/>
            <person name="Li W."/>
            <person name="Zhang Q.J."/>
            <person name="Zhang Y."/>
            <person name="Li K."/>
            <person name="Lu H.F."/>
            <person name="Shi C."/>
            <person name="Zhu S.T."/>
            <person name="Xiao Z.Y."/>
            <person name="Nan H."/>
            <person name="Yue Y."/>
            <person name="Zhu X.G."/>
            <person name="Wu Y."/>
            <person name="Hong X.N."/>
            <person name="Fan G.Y."/>
            <person name="Tong Y."/>
            <person name="Zhang D."/>
            <person name="Mao C.L."/>
            <person name="Liu Y.L."/>
            <person name="Hao S.J."/>
            <person name="Liu W.Q."/>
            <person name="Lv M.Q."/>
            <person name="Zhang H.B."/>
            <person name="Liu Y."/>
            <person name="Hu-Tang G.R."/>
            <person name="Wang J.P."/>
            <person name="Wang J.H."/>
            <person name="Sun Y.H."/>
            <person name="Ni S.B."/>
            <person name="Chen W.B."/>
            <person name="Zhang X.C."/>
            <person name="Jiao Y.N."/>
            <person name="Eichler E.E."/>
            <person name="Li G.H."/>
            <person name="Liu X."/>
            <person name="Gao L.Z."/>
        </authorList>
    </citation>
    <scope>NUCLEOTIDE SEQUENCE [LARGE SCALE GENOMIC DNA]</scope>
    <source>
        <strain evidence="2">cv. GT1</strain>
        <tissue evidence="1">Leaf</tissue>
    </source>
</reference>
<evidence type="ECO:0000313" key="2">
    <source>
        <dbReference type="Proteomes" id="UP000467840"/>
    </source>
</evidence>
<dbReference type="PANTHER" id="PTHR36708">
    <property type="entry name" value="SUCCINATE DEHYDROGENASE SUBUNIT 6, MITOCHONDRIAL"/>
    <property type="match status" value="1"/>
</dbReference>
<dbReference type="EMBL" id="JAAGAX010000010">
    <property type="protein sequence ID" value="KAF2299830.1"/>
    <property type="molecule type" value="Genomic_DNA"/>
</dbReference>
<organism evidence="1 2">
    <name type="scientific">Hevea brasiliensis</name>
    <name type="common">Para rubber tree</name>
    <name type="synonym">Siphonia brasiliensis</name>
    <dbReference type="NCBI Taxonomy" id="3981"/>
    <lineage>
        <taxon>Eukaryota</taxon>
        <taxon>Viridiplantae</taxon>
        <taxon>Streptophyta</taxon>
        <taxon>Embryophyta</taxon>
        <taxon>Tracheophyta</taxon>
        <taxon>Spermatophyta</taxon>
        <taxon>Magnoliopsida</taxon>
        <taxon>eudicotyledons</taxon>
        <taxon>Gunneridae</taxon>
        <taxon>Pentapetalae</taxon>
        <taxon>rosids</taxon>
        <taxon>fabids</taxon>
        <taxon>Malpighiales</taxon>
        <taxon>Euphorbiaceae</taxon>
        <taxon>Crotonoideae</taxon>
        <taxon>Micrandreae</taxon>
        <taxon>Hevea</taxon>
    </lineage>
</organism>
<evidence type="ECO:0000313" key="1">
    <source>
        <dbReference type="EMBL" id="KAF2299830.1"/>
    </source>
</evidence>
<gene>
    <name evidence="1" type="ORF">GH714_003948</name>
</gene>
<dbReference type="InterPro" id="IPR034574">
    <property type="entry name" value="SDH6"/>
</dbReference>
<proteinExistence type="predicted"/>
<dbReference type="AlphaFoldDB" id="A0A6A6LEF4"/>
<sequence length="111" mass="12593">MADGSETFFRKHWEGYKKFWGERFSILENYSRFIKRDKPLPSWSASDVEEFIASDPVNGPLGSKTQGGYSALKSTGSEILAKNYMKSFSGRMPIVGHIYKDSDKDQISLLT</sequence>
<keyword evidence="2" id="KW-1185">Reference proteome</keyword>
<protein>
    <submittedName>
        <fullName evidence="1">Uncharacterized protein</fullName>
    </submittedName>
</protein>